<gene>
    <name evidence="2" type="ORF">K6Y31_04405</name>
</gene>
<proteinExistence type="predicted"/>
<dbReference type="EMBL" id="JAIMJA010000003">
    <property type="protein sequence ID" value="MCE2594052.1"/>
    <property type="molecule type" value="Genomic_DNA"/>
</dbReference>
<keyword evidence="1" id="KW-0732">Signal</keyword>
<accession>A0ABS8W4Z8</accession>
<dbReference type="InterPro" id="IPR026950">
    <property type="entry name" value="Caps_assemb_Wzi"/>
</dbReference>
<dbReference type="InterPro" id="IPR038636">
    <property type="entry name" value="Wzi_sf"/>
</dbReference>
<organism evidence="2 3">
    <name type="scientific">Motilimonas cestriensis</name>
    <dbReference type="NCBI Taxonomy" id="2742685"/>
    <lineage>
        <taxon>Bacteria</taxon>
        <taxon>Pseudomonadati</taxon>
        <taxon>Pseudomonadota</taxon>
        <taxon>Gammaproteobacteria</taxon>
        <taxon>Alteromonadales</taxon>
        <taxon>Alteromonadales genera incertae sedis</taxon>
        <taxon>Motilimonas</taxon>
    </lineage>
</organism>
<evidence type="ECO:0000313" key="2">
    <source>
        <dbReference type="EMBL" id="MCE2594052.1"/>
    </source>
</evidence>
<dbReference type="Pfam" id="PF14052">
    <property type="entry name" value="Caps_assemb_Wzi"/>
    <property type="match status" value="1"/>
</dbReference>
<dbReference type="Gene3D" id="2.40.160.130">
    <property type="entry name" value="Capsule assembly protein Wzi"/>
    <property type="match status" value="1"/>
</dbReference>
<evidence type="ECO:0000313" key="3">
    <source>
        <dbReference type="Proteomes" id="UP001201273"/>
    </source>
</evidence>
<protein>
    <submittedName>
        <fullName evidence="2">Capsule assembly Wzi family protein</fullName>
    </submittedName>
</protein>
<dbReference type="Proteomes" id="UP001201273">
    <property type="component" value="Unassembled WGS sequence"/>
</dbReference>
<keyword evidence="3" id="KW-1185">Reference proteome</keyword>
<sequence length="441" mass="49249">MSRLFVFIKKLCLSLLLIGPSALFASPWIEADDAYLRADLQLLSDAGLISTPLQTFPLPWHAVARDLKKASLDNLPNNVLSAYRHVQYALETAQLERGNKQIKLTAANSESPSSYGQNNAQEWQVEGAYSTTHKRTAARLNINYGQPHGEDSDINFDGSFAAYTTGNVDITVGALHKWWGASWQSNLAQPFASRPAPLAYIAYAGNDLSELDAVYLEGGVSYVNDLSPYQKKWASRINVTVAKPLSLGASYIRYQGKTDKKSQQWLWYDVLDLTEESNNQFIVEGRISLPTFNGWNGGVYSQHLISDGVGQQGANISGIDLQNQVLDAQLRLVLENRYNPLSDNSQLNSHLSGLKEIASGQLYQLHSLSNQLSVGGYVQLSNNHQFNLFYHLESYNKQHNRLSGEYQLPLLSGLFSIQLSMSDADWQQDNLQLATSWDYRF</sequence>
<feature type="signal peptide" evidence="1">
    <location>
        <begin position="1"/>
        <end position="25"/>
    </location>
</feature>
<feature type="chain" id="PRO_5046779964" evidence="1">
    <location>
        <begin position="26"/>
        <end position="441"/>
    </location>
</feature>
<dbReference type="RefSeq" id="WP_233051630.1">
    <property type="nucleotide sequence ID" value="NZ_JAIMJA010000003.1"/>
</dbReference>
<comment type="caution">
    <text evidence="2">The sequence shown here is derived from an EMBL/GenBank/DDBJ whole genome shotgun (WGS) entry which is preliminary data.</text>
</comment>
<name>A0ABS8W4Z8_9GAMM</name>
<reference evidence="2 3" key="1">
    <citation type="journal article" date="2022" name="Environ. Microbiol. Rep.">
        <title>Eco-phylogenetic analyses reveal divergent evolution of vitamin B12 metabolism in the marine bacterial family 'Psychromonadaceae'.</title>
        <authorList>
            <person name="Jin X."/>
            <person name="Yang Y."/>
            <person name="Cao H."/>
            <person name="Gao B."/>
            <person name="Zhao Z."/>
        </authorList>
    </citation>
    <scope>NUCLEOTIDE SEQUENCE [LARGE SCALE GENOMIC DNA]</scope>
    <source>
        <strain evidence="2 3">MKS20</strain>
    </source>
</reference>
<evidence type="ECO:0000256" key="1">
    <source>
        <dbReference type="SAM" id="SignalP"/>
    </source>
</evidence>